<accession>A0A1H2LWW2</accession>
<feature type="transmembrane region" description="Helical" evidence="8">
    <location>
        <begin position="88"/>
        <end position="107"/>
    </location>
</feature>
<keyword evidence="2" id="KW-1003">Cell membrane</keyword>
<dbReference type="OrthoDB" id="3822314at2"/>
<name>A0A1H2LWW2_9ACTN</name>
<feature type="transmembrane region" description="Helical" evidence="8">
    <location>
        <begin position="294"/>
        <end position="314"/>
    </location>
</feature>
<evidence type="ECO:0000256" key="2">
    <source>
        <dbReference type="ARBA" id="ARBA00022475"/>
    </source>
</evidence>
<evidence type="ECO:0000256" key="1">
    <source>
        <dbReference type="ARBA" id="ARBA00004651"/>
    </source>
</evidence>
<keyword evidence="5 8" id="KW-0812">Transmembrane</keyword>
<dbReference type="STRING" id="546874.SAMN04488544_1007"/>
<keyword evidence="4 9" id="KW-0808">Transferase</keyword>
<dbReference type="PANTHER" id="PTHR33908:SF3">
    <property type="entry name" value="UNDECAPRENYL PHOSPHATE-ALPHA-4-AMINO-4-DEOXY-L-ARABINOSE ARABINOSYL TRANSFERASE"/>
    <property type="match status" value="1"/>
</dbReference>
<evidence type="ECO:0000256" key="5">
    <source>
        <dbReference type="ARBA" id="ARBA00022692"/>
    </source>
</evidence>
<keyword evidence="6 8" id="KW-1133">Transmembrane helix</keyword>
<dbReference type="InterPro" id="IPR050297">
    <property type="entry name" value="LipidA_mod_glycosyltrf_83"/>
</dbReference>
<keyword evidence="7 8" id="KW-0472">Membrane</keyword>
<comment type="subcellular location">
    <subcellularLocation>
        <location evidence="1">Cell membrane</location>
        <topology evidence="1">Multi-pass membrane protein</topology>
    </subcellularLocation>
</comment>
<dbReference type="RefSeq" id="WP_091073503.1">
    <property type="nucleotide sequence ID" value="NZ_LT629799.1"/>
</dbReference>
<evidence type="ECO:0000256" key="4">
    <source>
        <dbReference type="ARBA" id="ARBA00022679"/>
    </source>
</evidence>
<sequence length="503" mass="53933">MPTPTPFRTGSVVVRAVTVFVLTVGLVGAGSWVPTQSRDEAATVSAVTRSWAQLGEMLRTVDVVHALFYSAMKVWLDMEGISTLTLRAPSVLACGLAAGLVVVLGSLLLTPRAGLLAGLLMAVCPRVTLVGTEGRSGAWFTAAAVLLVLLVVLATRRPSALWVLPVALATALVGGLHVYSALLLPVLVVWLWAPPDPQGRPRRVLHLGLPPGRWPPLVGLVLGVVPVALLAWRARDQQAQVDWIDPPTAESLAKIATETVAPLNGLWAVLAWATAAAGLVWLARNRRGRRGTTFLLVGWAVVPGLVLITVSAVWTPLYSQRYLAFCVGALALLGGAGIASVRRGWLAFCLAAALPLASAVTYRDQREVDAWDSWAEIAAIVAYRGNPGDPVVDYPLVSAIAVSYPGALGTGPVLNAGEDRLSRRYLWDDRLPLTAVEPRLRGVQRLWYLSPVGDETRRTLEIRRLRQLGFSGEMLQRSDAEQTWLFTRTAAQAERGDLLIAAG</sequence>
<feature type="transmembrane region" description="Helical" evidence="8">
    <location>
        <begin position="137"/>
        <end position="154"/>
    </location>
</feature>
<evidence type="ECO:0000256" key="6">
    <source>
        <dbReference type="ARBA" id="ARBA00022989"/>
    </source>
</evidence>
<keyword evidence="3 9" id="KW-0328">Glycosyltransferase</keyword>
<evidence type="ECO:0000313" key="10">
    <source>
        <dbReference type="Proteomes" id="UP000198825"/>
    </source>
</evidence>
<feature type="transmembrane region" description="Helical" evidence="8">
    <location>
        <begin position="214"/>
        <end position="232"/>
    </location>
</feature>
<gene>
    <name evidence="9" type="ORF">SAMN04488544_1007</name>
</gene>
<keyword evidence="10" id="KW-1185">Reference proteome</keyword>
<protein>
    <submittedName>
        <fullName evidence="9">Mannosyltransferase</fullName>
    </submittedName>
</protein>
<organism evidence="9 10">
    <name type="scientific">Microlunatus sagamiharensis</name>
    <dbReference type="NCBI Taxonomy" id="546874"/>
    <lineage>
        <taxon>Bacteria</taxon>
        <taxon>Bacillati</taxon>
        <taxon>Actinomycetota</taxon>
        <taxon>Actinomycetes</taxon>
        <taxon>Propionibacteriales</taxon>
        <taxon>Propionibacteriaceae</taxon>
        <taxon>Microlunatus</taxon>
    </lineage>
</organism>
<dbReference type="PANTHER" id="PTHR33908">
    <property type="entry name" value="MANNOSYLTRANSFERASE YKCB-RELATED"/>
    <property type="match status" value="1"/>
</dbReference>
<dbReference type="Proteomes" id="UP000198825">
    <property type="component" value="Chromosome I"/>
</dbReference>
<feature type="transmembrane region" description="Helical" evidence="8">
    <location>
        <begin position="320"/>
        <end position="338"/>
    </location>
</feature>
<dbReference type="GO" id="GO:0009103">
    <property type="term" value="P:lipopolysaccharide biosynthetic process"/>
    <property type="evidence" value="ECO:0007669"/>
    <property type="project" value="UniProtKB-ARBA"/>
</dbReference>
<proteinExistence type="predicted"/>
<dbReference type="GO" id="GO:0016763">
    <property type="term" value="F:pentosyltransferase activity"/>
    <property type="evidence" value="ECO:0007669"/>
    <property type="project" value="TreeGrafter"/>
</dbReference>
<feature type="transmembrane region" description="Helical" evidence="8">
    <location>
        <begin position="160"/>
        <end position="193"/>
    </location>
</feature>
<evidence type="ECO:0000256" key="7">
    <source>
        <dbReference type="ARBA" id="ARBA00023136"/>
    </source>
</evidence>
<dbReference type="EMBL" id="LT629799">
    <property type="protein sequence ID" value="SDU85500.1"/>
    <property type="molecule type" value="Genomic_DNA"/>
</dbReference>
<feature type="transmembrane region" description="Helical" evidence="8">
    <location>
        <begin position="12"/>
        <end position="33"/>
    </location>
</feature>
<dbReference type="AlphaFoldDB" id="A0A1H2LWW2"/>
<reference evidence="10" key="1">
    <citation type="submission" date="2016-10" db="EMBL/GenBank/DDBJ databases">
        <authorList>
            <person name="Varghese N."/>
            <person name="Submissions S."/>
        </authorList>
    </citation>
    <scope>NUCLEOTIDE SEQUENCE [LARGE SCALE GENOMIC DNA]</scope>
    <source>
        <strain evidence="10">DSM 21743</strain>
    </source>
</reference>
<evidence type="ECO:0000313" key="9">
    <source>
        <dbReference type="EMBL" id="SDU85500.1"/>
    </source>
</evidence>
<evidence type="ECO:0000256" key="8">
    <source>
        <dbReference type="SAM" id="Phobius"/>
    </source>
</evidence>
<feature type="transmembrane region" description="Helical" evidence="8">
    <location>
        <begin position="265"/>
        <end position="282"/>
    </location>
</feature>
<dbReference type="GO" id="GO:0010041">
    <property type="term" value="P:response to iron(III) ion"/>
    <property type="evidence" value="ECO:0007669"/>
    <property type="project" value="TreeGrafter"/>
</dbReference>
<evidence type="ECO:0000256" key="3">
    <source>
        <dbReference type="ARBA" id="ARBA00022676"/>
    </source>
</evidence>
<feature type="transmembrane region" description="Helical" evidence="8">
    <location>
        <begin position="113"/>
        <end position="130"/>
    </location>
</feature>
<dbReference type="GO" id="GO:0005886">
    <property type="term" value="C:plasma membrane"/>
    <property type="evidence" value="ECO:0007669"/>
    <property type="project" value="UniProtKB-SubCell"/>
</dbReference>